<evidence type="ECO:0008006" key="7">
    <source>
        <dbReference type="Google" id="ProtNLM"/>
    </source>
</evidence>
<evidence type="ECO:0000313" key="6">
    <source>
        <dbReference type="Proteomes" id="UP000054399"/>
    </source>
</evidence>
<evidence type="ECO:0000256" key="2">
    <source>
        <dbReference type="ARBA" id="ARBA00022694"/>
    </source>
</evidence>
<dbReference type="InterPro" id="IPR011989">
    <property type="entry name" value="ARM-like"/>
</dbReference>
<proteinExistence type="inferred from homology"/>
<dbReference type="Pfam" id="PF10350">
    <property type="entry name" value="DUF2428"/>
    <property type="match status" value="1"/>
</dbReference>
<dbReference type="Gene3D" id="1.25.10.10">
    <property type="entry name" value="Leucine-rich Repeat Variant"/>
    <property type="match status" value="1"/>
</dbReference>
<evidence type="ECO:0000313" key="5">
    <source>
        <dbReference type="EMBL" id="KAL0249954.1"/>
    </source>
</evidence>
<dbReference type="EMBL" id="ATAM02000005">
    <property type="protein sequence ID" value="KAL0249954.1"/>
    <property type="molecule type" value="Genomic_DNA"/>
</dbReference>
<accession>A0ABR3BSN4</accession>
<feature type="domain" description="DUF2428" evidence="3">
    <location>
        <begin position="284"/>
        <end position="537"/>
    </location>
</feature>
<evidence type="ECO:0000256" key="1">
    <source>
        <dbReference type="ARBA" id="ARBA00010409"/>
    </source>
</evidence>
<evidence type="ECO:0000259" key="3">
    <source>
        <dbReference type="Pfam" id="PF10350"/>
    </source>
</evidence>
<comment type="caution">
    <text evidence="5">The sequence shown here is derived from an EMBL/GenBank/DDBJ whole genome shotgun (WGS) entry which is preliminary data.</text>
</comment>
<reference evidence="5 6" key="2">
    <citation type="submission" date="2024-01" db="EMBL/GenBank/DDBJ databases">
        <title>Comparative genomics of Cryptococcus and Kwoniella reveals pathogenesis evolution and contrasting modes of karyotype evolution via chromosome fusion or intercentromeric recombination.</title>
        <authorList>
            <person name="Coelho M.A."/>
            <person name="David-Palma M."/>
            <person name="Shea T."/>
            <person name="Bowers K."/>
            <person name="Mcginley-Smith S."/>
            <person name="Mohammad A.W."/>
            <person name="Gnirke A."/>
            <person name="Yurkov A.M."/>
            <person name="Nowrousian M."/>
            <person name="Sun S."/>
            <person name="Cuomo C.A."/>
            <person name="Heitman J."/>
        </authorList>
    </citation>
    <scope>NUCLEOTIDE SEQUENCE [LARGE SCALE GENOMIC DNA]</scope>
    <source>
        <strain evidence="5 6">IND107</strain>
    </source>
</reference>
<dbReference type="InterPro" id="IPR019442">
    <property type="entry name" value="THADA/TRM732_DUF2428"/>
</dbReference>
<dbReference type="PANTHER" id="PTHR14387:SF0">
    <property type="entry name" value="DUF2428 DOMAIN-CONTAINING PROTEIN"/>
    <property type="match status" value="1"/>
</dbReference>
<dbReference type="RefSeq" id="XP_066614141.1">
    <property type="nucleotide sequence ID" value="XM_066757757.1"/>
</dbReference>
<dbReference type="InterPro" id="IPR056842">
    <property type="entry name" value="THADA-like_TPR_C"/>
</dbReference>
<dbReference type="SUPFAM" id="SSF48371">
    <property type="entry name" value="ARM repeat"/>
    <property type="match status" value="1"/>
</dbReference>
<dbReference type="Proteomes" id="UP000054399">
    <property type="component" value="Unassembled WGS sequence"/>
</dbReference>
<dbReference type="InterPro" id="IPR016024">
    <property type="entry name" value="ARM-type_fold"/>
</dbReference>
<keyword evidence="2" id="KW-0819">tRNA processing</keyword>
<organism evidence="5 6">
    <name type="scientific">Cryptococcus tetragattii IND107</name>
    <dbReference type="NCBI Taxonomy" id="1296105"/>
    <lineage>
        <taxon>Eukaryota</taxon>
        <taxon>Fungi</taxon>
        <taxon>Dikarya</taxon>
        <taxon>Basidiomycota</taxon>
        <taxon>Agaricomycotina</taxon>
        <taxon>Tremellomycetes</taxon>
        <taxon>Tremellales</taxon>
        <taxon>Cryptococcaceae</taxon>
        <taxon>Cryptococcus</taxon>
        <taxon>Cryptococcus gattii species complex</taxon>
    </lineage>
</organism>
<sequence>MSPSHPTPRLEKLETCRKALLKASPQELQDVGLLSDAIELILSPQEEKLHLKLLELLLVLLRQVTIALSLSPNESVRSLAQDRLAPEFQPGKPLIVFLLANIDHGLKVQQTRSVEVLAAAAKLAITISSQDILVSSASSAAQNNNFMVPLFTYIADGDVTNRGDLSVMIALLPYIPPSAIPSKLLDRLLSELHVAHNASRNEALSTAGARSAFSSATYAFFVRLHQARKILDDAKLEKGVGVIERDLVQIEHHPLHGLLGAIKDVILCLNIETAEAQQTWSPIFRLLMSLVTRIWNATRAVISLAPSGLVSADENGMEGSARPDHEIARAYEVLGGGEDGEEEDGMDHTGLLSGCWRATMTAGELLAAIFTLPLARSGPSQLIWSVEDVSTAGETFLTWLHEIRHRGTFSKLANAFAQLVEAVRPIESLQNLCDDWLTDELKAISSDQHSTTRRSAALPYSILSIVSNSEVLLEKAMTSLLEFAKVENASTSNVTKVHALNVLKIVLLDARQAKWFDVWFERSVITALKAFESPDWNVRNVGLILFSTLVHRCLAPPRGGQDYYRSRTMLASRKPYSLFHNKYPLILPFLMGYLTKGSDPDCQTRNRHSPLLPILIIVRSLKWSDKNAEMLSNLARAVEPYLGSREYQIRQTAAQALSSTISPSEALKRVLSIENYFSPSPEMINATHGHVCLLRQLISNFIEWEAVDAESLARIDNILLRLVKEYIPETHPTITADIIGCVESYLTSTGVDKDPLVTEITCRAQKYMNRPSPAFVPAEEFRLVACTAVLSTHAASPSIILSLLGSSSSEASNIFILEHLWHLRESYSPELLDRVISLGLRGKAGEGVQLKALNVLSEITWQSMDCDILAEWKEKGGRFETICEALDRILINSKCVPIREAALVALGWALHHALNDSAGENKWVISMYERLAQYVLRVSHEDESQPARLAAYKALTHLTTHLIHLPHSSFHQTLIRLAQDDDEEIRHGAAGIIVGTLGGEKGVVQQRAVEMWYSWATRFLSSFDRNSDGLGQWLTWISDLAEDHKGYEHDIKTLKGGVDSEVLFEVEPSNIFRDPLVDVFYASKLLSNLRLAGLLDDRSSHRVLEHLKLDSVVEGLCVSPIDDAWEARRSLVRRQEYQMIVVSKEGDWQESR</sequence>
<comment type="similarity">
    <text evidence="1">Belongs to the THADA family.</text>
</comment>
<dbReference type="Pfam" id="PF25151">
    <property type="entry name" value="TPR_Trm732_C"/>
    <property type="match status" value="1"/>
</dbReference>
<feature type="domain" description="tRNA (32-2'-O)-methyltransferase regulator THADA-like C-terminal TPR repeats region" evidence="4">
    <location>
        <begin position="539"/>
        <end position="697"/>
    </location>
</feature>
<keyword evidence="6" id="KW-1185">Reference proteome</keyword>
<dbReference type="GeneID" id="91990113"/>
<evidence type="ECO:0000259" key="4">
    <source>
        <dbReference type="Pfam" id="PF25151"/>
    </source>
</evidence>
<gene>
    <name evidence="5" type="ORF">I308_103257</name>
</gene>
<reference evidence="6" key="1">
    <citation type="submission" date="2015-01" db="EMBL/GenBank/DDBJ databases">
        <title>The Genome Sequence of Cryptococcus gattii MMRL2647.</title>
        <authorList>
            <consortium name="The Broad Institute Genomics Platform"/>
            <person name="Cuomo C."/>
            <person name="Litvintseva A."/>
            <person name="Chen Y."/>
            <person name="Heitman J."/>
            <person name="Sun S."/>
            <person name="Springer D."/>
            <person name="Dromer F."/>
            <person name="Young S."/>
            <person name="Zeng Q."/>
            <person name="Gargeya S."/>
            <person name="Abouelleil A."/>
            <person name="Alvarado L."/>
            <person name="Chapman S.B."/>
            <person name="Gainer-Dewar J."/>
            <person name="Goldberg J."/>
            <person name="Griggs A."/>
            <person name="Gujja S."/>
            <person name="Hansen M."/>
            <person name="Howarth C."/>
            <person name="Imamovic A."/>
            <person name="Larimer J."/>
            <person name="Murphy C."/>
            <person name="Naylor J."/>
            <person name="Pearson M."/>
            <person name="Priest M."/>
            <person name="Roberts A."/>
            <person name="Saif S."/>
            <person name="Shea T."/>
            <person name="Sykes S."/>
            <person name="Wortman J."/>
            <person name="Nusbaum C."/>
            <person name="Birren B."/>
        </authorList>
    </citation>
    <scope>NUCLEOTIDE SEQUENCE [LARGE SCALE GENOMIC DNA]</scope>
    <source>
        <strain evidence="6">IND107</strain>
    </source>
</reference>
<protein>
    <recommendedName>
        <fullName evidence="7">DUF2428 domain-containing protein</fullName>
    </recommendedName>
</protein>
<dbReference type="PANTHER" id="PTHR14387">
    <property type="entry name" value="THADA/DEATH RECEPTOR INTERACTING PROTEIN"/>
    <property type="match status" value="1"/>
</dbReference>
<dbReference type="InterPro" id="IPR051954">
    <property type="entry name" value="tRNA_methyltransferase_THADA"/>
</dbReference>
<name>A0ABR3BSN4_9TREE</name>